<organism evidence="2 3">
    <name type="scientific">Palleronia marisminoris</name>
    <dbReference type="NCBI Taxonomy" id="315423"/>
    <lineage>
        <taxon>Bacteria</taxon>
        <taxon>Pseudomonadati</taxon>
        <taxon>Pseudomonadota</taxon>
        <taxon>Alphaproteobacteria</taxon>
        <taxon>Rhodobacterales</taxon>
        <taxon>Roseobacteraceae</taxon>
        <taxon>Palleronia</taxon>
    </lineage>
</organism>
<dbReference type="Pfam" id="PF09997">
    <property type="entry name" value="DUF2238"/>
    <property type="match status" value="1"/>
</dbReference>
<dbReference type="STRING" id="315423.SAMN04488020_103120"/>
<feature type="transmembrane region" description="Helical" evidence="1">
    <location>
        <begin position="121"/>
        <end position="142"/>
    </location>
</feature>
<keyword evidence="1" id="KW-0472">Membrane</keyword>
<keyword evidence="1" id="KW-0812">Transmembrane</keyword>
<feature type="transmembrane region" description="Helical" evidence="1">
    <location>
        <begin position="166"/>
        <end position="184"/>
    </location>
</feature>
<name>A0A1Y5S976_9RHOB</name>
<evidence type="ECO:0000256" key="1">
    <source>
        <dbReference type="SAM" id="Phobius"/>
    </source>
</evidence>
<reference evidence="2 3" key="1">
    <citation type="submission" date="2017-03" db="EMBL/GenBank/DDBJ databases">
        <authorList>
            <person name="Afonso C.L."/>
            <person name="Miller P.J."/>
            <person name="Scott M.A."/>
            <person name="Spackman E."/>
            <person name="Goraichik I."/>
            <person name="Dimitrov K.M."/>
            <person name="Suarez D.L."/>
            <person name="Swayne D.E."/>
        </authorList>
    </citation>
    <scope>NUCLEOTIDE SEQUENCE [LARGE SCALE GENOMIC DNA]</scope>
    <source>
        <strain evidence="2 3">CECT 7066</strain>
    </source>
</reference>
<accession>A0A1Y5S976</accession>
<dbReference type="OrthoDB" id="4966203at2"/>
<keyword evidence="1" id="KW-1133">Transmembrane helix</keyword>
<feature type="transmembrane region" description="Helical" evidence="1">
    <location>
        <begin position="94"/>
        <end position="114"/>
    </location>
</feature>
<proteinExistence type="predicted"/>
<feature type="transmembrane region" description="Helical" evidence="1">
    <location>
        <begin position="32"/>
        <end position="52"/>
    </location>
</feature>
<evidence type="ECO:0000313" key="2">
    <source>
        <dbReference type="EMBL" id="SLN33913.1"/>
    </source>
</evidence>
<dbReference type="InterPro" id="IPR014509">
    <property type="entry name" value="YjdF-like"/>
</dbReference>
<dbReference type="Proteomes" id="UP000193870">
    <property type="component" value="Unassembled WGS sequence"/>
</dbReference>
<protein>
    <recommendedName>
        <fullName evidence="4">Inner membrane protein YjdF</fullName>
    </recommendedName>
</protein>
<dbReference type="AlphaFoldDB" id="A0A1Y5S976"/>
<evidence type="ECO:0000313" key="3">
    <source>
        <dbReference type="Proteomes" id="UP000193870"/>
    </source>
</evidence>
<sequence>MKAKVTTLLSRLVWALALGALGFGIATGDRLLVLGAGGAVAMALLPVVYTWLSGILVPAGLRDGILVFCLAAFVGGEWGGLYQDDLVWDTSLHILAAAVLALTGYALALLPTAGAPPRTSLWVLSVLAVGLASTVGAAWELFEATVDALFGTNAQRSGLPDTMGDMAANLAGAIYGAMVGQLALRGRWRLPLSGLLLTALRQNPVVFGAYPGTPFPRHTARPKPAGWTGGRTS</sequence>
<gene>
    <name evidence="2" type="ORF">PAM7066_01400</name>
</gene>
<feature type="transmembrane region" description="Helical" evidence="1">
    <location>
        <begin position="64"/>
        <end position="82"/>
    </location>
</feature>
<evidence type="ECO:0008006" key="4">
    <source>
        <dbReference type="Google" id="ProtNLM"/>
    </source>
</evidence>
<dbReference type="RefSeq" id="WP_085853413.1">
    <property type="nucleotide sequence ID" value="NZ_FOPF01000003.1"/>
</dbReference>
<keyword evidence="3" id="KW-1185">Reference proteome</keyword>
<dbReference type="EMBL" id="FWFV01000003">
    <property type="protein sequence ID" value="SLN33913.1"/>
    <property type="molecule type" value="Genomic_DNA"/>
</dbReference>